<feature type="chain" id="PRO_5030840129" description="Glycosyltransferase 2-like domain-containing protein" evidence="1">
    <location>
        <begin position="26"/>
        <end position="588"/>
    </location>
</feature>
<dbReference type="EMBL" id="HBIW01010227">
    <property type="protein sequence ID" value="CAE0693282.1"/>
    <property type="molecule type" value="Transcribed_RNA"/>
</dbReference>
<keyword evidence="1" id="KW-0732">Signal</keyword>
<accession>A0A7S3ZTH3</accession>
<evidence type="ECO:0000259" key="2">
    <source>
        <dbReference type="Pfam" id="PF00535"/>
    </source>
</evidence>
<dbReference type="Gene3D" id="3.90.550.10">
    <property type="entry name" value="Spore Coat Polysaccharide Biosynthesis Protein SpsA, Chain A"/>
    <property type="match status" value="1"/>
</dbReference>
<dbReference type="InterPro" id="IPR029063">
    <property type="entry name" value="SAM-dependent_MTases_sf"/>
</dbReference>
<dbReference type="InterPro" id="IPR001173">
    <property type="entry name" value="Glyco_trans_2-like"/>
</dbReference>
<dbReference type="InterPro" id="IPR029044">
    <property type="entry name" value="Nucleotide-diphossugar_trans"/>
</dbReference>
<feature type="domain" description="Glycosyltransferase 2-like" evidence="2">
    <location>
        <begin position="359"/>
        <end position="436"/>
    </location>
</feature>
<proteinExistence type="predicted"/>
<feature type="signal peptide" evidence="1">
    <location>
        <begin position="1"/>
        <end position="25"/>
    </location>
</feature>
<name>A0A7S3ZTH3_9STRA</name>
<dbReference type="SUPFAM" id="SSF53335">
    <property type="entry name" value="S-adenosyl-L-methionine-dependent methyltransferases"/>
    <property type="match status" value="1"/>
</dbReference>
<organism evidence="3">
    <name type="scientific">Pelagomonas calceolata</name>
    <dbReference type="NCBI Taxonomy" id="35677"/>
    <lineage>
        <taxon>Eukaryota</taxon>
        <taxon>Sar</taxon>
        <taxon>Stramenopiles</taxon>
        <taxon>Ochrophyta</taxon>
        <taxon>Pelagophyceae</taxon>
        <taxon>Pelagomonadales</taxon>
        <taxon>Pelagomonadaceae</taxon>
        <taxon>Pelagomonas</taxon>
    </lineage>
</organism>
<dbReference type="Pfam" id="PF00535">
    <property type="entry name" value="Glycos_transf_2"/>
    <property type="match status" value="1"/>
</dbReference>
<dbReference type="Gene3D" id="3.40.50.150">
    <property type="entry name" value="Vaccinia Virus protein VP39"/>
    <property type="match status" value="1"/>
</dbReference>
<evidence type="ECO:0000256" key="1">
    <source>
        <dbReference type="SAM" id="SignalP"/>
    </source>
</evidence>
<dbReference type="AlphaFoldDB" id="A0A7S3ZTH3"/>
<gene>
    <name evidence="3" type="ORF">PCAL00307_LOCUS8718</name>
</gene>
<dbReference type="SUPFAM" id="SSF53448">
    <property type="entry name" value="Nucleotide-diphospho-sugar transferases"/>
    <property type="match status" value="1"/>
</dbReference>
<reference evidence="3" key="1">
    <citation type="submission" date="2021-01" db="EMBL/GenBank/DDBJ databases">
        <authorList>
            <person name="Corre E."/>
            <person name="Pelletier E."/>
            <person name="Niang G."/>
            <person name="Scheremetjew M."/>
            <person name="Finn R."/>
            <person name="Kale V."/>
            <person name="Holt S."/>
            <person name="Cochrane G."/>
            <person name="Meng A."/>
            <person name="Brown T."/>
            <person name="Cohen L."/>
        </authorList>
    </citation>
    <scope>NUCLEOTIDE SEQUENCE</scope>
    <source>
        <strain evidence="3">CCMP1756</strain>
    </source>
</reference>
<dbReference type="Pfam" id="PF13578">
    <property type="entry name" value="Methyltransf_24"/>
    <property type="match status" value="1"/>
</dbReference>
<dbReference type="CDD" id="cd00761">
    <property type="entry name" value="Glyco_tranf_GTA_type"/>
    <property type="match status" value="1"/>
</dbReference>
<protein>
    <recommendedName>
        <fullName evidence="2">Glycosyltransferase 2-like domain-containing protein</fullName>
    </recommendedName>
</protein>
<evidence type="ECO:0000313" key="3">
    <source>
        <dbReference type="EMBL" id="CAE0693282.1"/>
    </source>
</evidence>
<sequence length="588" mass="66519">MLRAMSIIAMLMLRLLGFGIGTCAARLETKDQMIAFLRAHPSRAYFSRLVRDGPYDVAMEVGVADGRFSEHFLIDAQPKTWYMVEPFPNKMLQARYPPSASGRRAPRRQLEEMPTSWASRGIGTTSTLRFFKAFSLDKAVLDAVAPESVDFVYLDGAHDYANVARELEPYYRMLRPGGMLAGHDYCKYDERPLACRGCADVPACVKYTEYGVRHGKGDRRAANQWGVVRAVQEWLARHPELEVYHTIENFTRTSLAQDGMDYDLVITNTYNPSWYVFKPGTPVQSSSASGSPPCGAVVVDKSNSLLPQLSANPSCPSRFQHVQRLPNHAADLTVAYLYYRDTEYLERHVKHWITLPRDLLKRISILVVDDGSPMDHSARAVLEKMRACDVRAAVVRVGEDIRWNIGGARNLAFALAPTELVLLVDADQLVTQSLLEWSLRHSKYALARCDIFLDFPRKFPNGRQHRVHPATMLTSRSSYWRVGGCDEDFVGNYGFTDVHFAARLRQTPDCQRISSERPIMKHVANFTDAMALEPAPPLIHLERVHSSHDIAANKAILRQKFQGQLPWSTDYLRFSWEWVFGADGLAQC</sequence>